<name>A0ABW0XD57_9ACTN</name>
<accession>A0ABW0XD57</accession>
<evidence type="ECO:0000313" key="2">
    <source>
        <dbReference type="EMBL" id="MFC5668331.1"/>
    </source>
</evidence>
<dbReference type="EMBL" id="JBHSOF010000092">
    <property type="protein sequence ID" value="MFC5668331.1"/>
    <property type="molecule type" value="Genomic_DNA"/>
</dbReference>
<gene>
    <name evidence="2" type="ORF">ACFP3U_35890</name>
</gene>
<dbReference type="InterPro" id="IPR007278">
    <property type="entry name" value="DUF397"/>
</dbReference>
<proteinExistence type="predicted"/>
<sequence>MSNYYPNISALGIAVRKSSYSNQSADCVITGGLAGEVVVGDSKNPNGPGHRHQPQVWASFAQAVGSGTLVPVSA</sequence>
<reference evidence="3" key="1">
    <citation type="journal article" date="2019" name="Int. J. Syst. Evol. Microbiol.">
        <title>The Global Catalogue of Microorganisms (GCM) 10K type strain sequencing project: providing services to taxonomists for standard genome sequencing and annotation.</title>
        <authorList>
            <consortium name="The Broad Institute Genomics Platform"/>
            <consortium name="The Broad Institute Genome Sequencing Center for Infectious Disease"/>
            <person name="Wu L."/>
            <person name="Ma J."/>
        </authorList>
    </citation>
    <scope>NUCLEOTIDE SEQUENCE [LARGE SCALE GENOMIC DNA]</scope>
    <source>
        <strain evidence="3">CGMCC 4.1437</strain>
    </source>
</reference>
<dbReference type="Proteomes" id="UP001595975">
    <property type="component" value="Unassembled WGS sequence"/>
</dbReference>
<evidence type="ECO:0000259" key="1">
    <source>
        <dbReference type="Pfam" id="PF04149"/>
    </source>
</evidence>
<keyword evidence="3" id="KW-1185">Reference proteome</keyword>
<protein>
    <submittedName>
        <fullName evidence="2">DUF397 domain-containing protein</fullName>
    </submittedName>
</protein>
<evidence type="ECO:0000313" key="3">
    <source>
        <dbReference type="Proteomes" id="UP001595975"/>
    </source>
</evidence>
<dbReference type="RefSeq" id="WP_380229967.1">
    <property type="nucleotide sequence ID" value="NZ_JBHSOF010000092.1"/>
</dbReference>
<organism evidence="2 3">
    <name type="scientific">Kitasatospora misakiensis</name>
    <dbReference type="NCBI Taxonomy" id="67330"/>
    <lineage>
        <taxon>Bacteria</taxon>
        <taxon>Bacillati</taxon>
        <taxon>Actinomycetota</taxon>
        <taxon>Actinomycetes</taxon>
        <taxon>Kitasatosporales</taxon>
        <taxon>Streptomycetaceae</taxon>
        <taxon>Kitasatospora</taxon>
    </lineage>
</organism>
<feature type="domain" description="DUF397" evidence="1">
    <location>
        <begin position="16"/>
        <end position="64"/>
    </location>
</feature>
<dbReference type="Pfam" id="PF04149">
    <property type="entry name" value="DUF397"/>
    <property type="match status" value="1"/>
</dbReference>
<comment type="caution">
    <text evidence="2">The sequence shown here is derived from an EMBL/GenBank/DDBJ whole genome shotgun (WGS) entry which is preliminary data.</text>
</comment>